<evidence type="ECO:0000256" key="7">
    <source>
        <dbReference type="ARBA" id="ARBA00022840"/>
    </source>
</evidence>
<dbReference type="Pfam" id="PF23539">
    <property type="entry name" value="DUF7134"/>
    <property type="match status" value="1"/>
</dbReference>
<keyword evidence="8" id="KW-0902">Two-component regulatory system</keyword>
<name>A0A367YR02_9ACTN</name>
<dbReference type="Pfam" id="PF07730">
    <property type="entry name" value="HisKA_3"/>
    <property type="match status" value="1"/>
</dbReference>
<evidence type="ECO:0000256" key="9">
    <source>
        <dbReference type="SAM" id="Phobius"/>
    </source>
</evidence>
<evidence type="ECO:0000256" key="5">
    <source>
        <dbReference type="ARBA" id="ARBA00022741"/>
    </source>
</evidence>
<feature type="domain" description="Histidine kinase/HSP90-like ATPase" evidence="10">
    <location>
        <begin position="297"/>
        <end position="382"/>
    </location>
</feature>
<dbReference type="PANTHER" id="PTHR24421">
    <property type="entry name" value="NITRATE/NITRITE SENSOR PROTEIN NARX-RELATED"/>
    <property type="match status" value="1"/>
</dbReference>
<keyword evidence="4" id="KW-0808">Transferase</keyword>
<dbReference type="Pfam" id="PF02518">
    <property type="entry name" value="HATPase_c"/>
    <property type="match status" value="1"/>
</dbReference>
<dbReference type="GO" id="GO:0016020">
    <property type="term" value="C:membrane"/>
    <property type="evidence" value="ECO:0007669"/>
    <property type="project" value="InterPro"/>
</dbReference>
<evidence type="ECO:0000313" key="14">
    <source>
        <dbReference type="Proteomes" id="UP000252770"/>
    </source>
</evidence>
<dbReference type="EMBL" id="QOUI01000012">
    <property type="protein sequence ID" value="RCK68326.1"/>
    <property type="molecule type" value="Genomic_DNA"/>
</dbReference>
<evidence type="ECO:0000256" key="6">
    <source>
        <dbReference type="ARBA" id="ARBA00022777"/>
    </source>
</evidence>
<dbReference type="Gene3D" id="1.20.5.1930">
    <property type="match status" value="1"/>
</dbReference>
<dbReference type="GO" id="GO:0005524">
    <property type="term" value="F:ATP binding"/>
    <property type="evidence" value="ECO:0007669"/>
    <property type="project" value="UniProtKB-KW"/>
</dbReference>
<dbReference type="InterPro" id="IPR055558">
    <property type="entry name" value="DUF7134"/>
</dbReference>
<evidence type="ECO:0000313" key="13">
    <source>
        <dbReference type="EMBL" id="RCK68326.1"/>
    </source>
</evidence>
<keyword evidence="9" id="KW-0812">Transmembrane</keyword>
<keyword evidence="9" id="KW-0472">Membrane</keyword>
<feature type="transmembrane region" description="Helical" evidence="9">
    <location>
        <begin position="42"/>
        <end position="58"/>
    </location>
</feature>
<evidence type="ECO:0000256" key="8">
    <source>
        <dbReference type="ARBA" id="ARBA00023012"/>
    </source>
</evidence>
<dbReference type="Gene3D" id="3.30.565.10">
    <property type="entry name" value="Histidine kinase-like ATPase, C-terminal domain"/>
    <property type="match status" value="1"/>
</dbReference>
<keyword evidence="5" id="KW-0547">Nucleotide-binding</keyword>
<comment type="caution">
    <text evidence="13">The sequence shown here is derived from an EMBL/GenBank/DDBJ whole genome shotgun (WGS) entry which is preliminary data.</text>
</comment>
<dbReference type="InterPro" id="IPR036890">
    <property type="entry name" value="HATPase_C_sf"/>
</dbReference>
<dbReference type="GO" id="GO:0046983">
    <property type="term" value="F:protein dimerization activity"/>
    <property type="evidence" value="ECO:0007669"/>
    <property type="project" value="InterPro"/>
</dbReference>
<evidence type="ECO:0000256" key="2">
    <source>
        <dbReference type="ARBA" id="ARBA00012438"/>
    </source>
</evidence>
<proteinExistence type="predicted"/>
<dbReference type="AlphaFoldDB" id="A0A367YR02"/>
<evidence type="ECO:0000259" key="12">
    <source>
        <dbReference type="Pfam" id="PF23539"/>
    </source>
</evidence>
<evidence type="ECO:0000256" key="3">
    <source>
        <dbReference type="ARBA" id="ARBA00022553"/>
    </source>
</evidence>
<dbReference type="GO" id="GO:0000155">
    <property type="term" value="F:phosphorelay sensor kinase activity"/>
    <property type="evidence" value="ECO:0007669"/>
    <property type="project" value="InterPro"/>
</dbReference>
<keyword evidence="6 13" id="KW-0418">Kinase</keyword>
<dbReference type="InterPro" id="IPR003594">
    <property type="entry name" value="HATPase_dom"/>
</dbReference>
<sequence>MTRRTSTLAAASWVPDAGLAVLLAAALALVMATSEGGSRPPDLRAYAFAVGLGALLLLRRRLPRTVLVLTTLATFAYYTFDYPPIGVALPLLAALFSAAERGLVLWPVGTAVVVLTVATAFRIRDDDVPLGTLLGYESIANAALFAAAVAVGHLVRSRRLATEQRARIAELTEAQLRRETELQVRAERERISRELHDTVGHTLSVISLQAGVAEEAVGHDDAAVARAVGRIREASRASLAELRSLVRLLRRSEEDGDRLLSLAAVGDLTGAAAATGLDVRSRVTVPAGALSPTVDAAAYRVVQESLTNIIRHARAAHAEVRAEVVDGRLLVRVSDDGDGPVAGTDTGAGLLGMTERVRLLGGTLSAAGEPGKGFTVEARMPTRIDR</sequence>
<evidence type="ECO:0000259" key="11">
    <source>
        <dbReference type="Pfam" id="PF07730"/>
    </source>
</evidence>
<comment type="catalytic activity">
    <reaction evidence="1">
        <text>ATP + protein L-histidine = ADP + protein N-phospho-L-histidine.</text>
        <dbReference type="EC" id="2.7.13.3"/>
    </reaction>
</comment>
<gene>
    <name evidence="13" type="ORF">DT076_16915</name>
</gene>
<keyword evidence="3" id="KW-0597">Phosphoprotein</keyword>
<dbReference type="Proteomes" id="UP000252770">
    <property type="component" value="Unassembled WGS sequence"/>
</dbReference>
<feature type="domain" description="Signal transduction histidine kinase subgroup 3 dimerisation and phosphoacceptor" evidence="11">
    <location>
        <begin position="187"/>
        <end position="253"/>
    </location>
</feature>
<evidence type="ECO:0000259" key="10">
    <source>
        <dbReference type="Pfam" id="PF02518"/>
    </source>
</evidence>
<keyword evidence="14" id="KW-1185">Reference proteome</keyword>
<evidence type="ECO:0000256" key="4">
    <source>
        <dbReference type="ARBA" id="ARBA00022679"/>
    </source>
</evidence>
<dbReference type="EC" id="2.7.13.3" evidence="2"/>
<dbReference type="InterPro" id="IPR050482">
    <property type="entry name" value="Sensor_HK_TwoCompSys"/>
</dbReference>
<feature type="domain" description="DUF7134" evidence="12">
    <location>
        <begin position="11"/>
        <end position="159"/>
    </location>
</feature>
<keyword evidence="9" id="KW-1133">Transmembrane helix</keyword>
<dbReference type="PANTHER" id="PTHR24421:SF10">
    <property type="entry name" value="NITRATE_NITRITE SENSOR PROTEIN NARQ"/>
    <property type="match status" value="1"/>
</dbReference>
<feature type="transmembrane region" description="Helical" evidence="9">
    <location>
        <begin position="133"/>
        <end position="155"/>
    </location>
</feature>
<accession>A0A367YR02</accession>
<evidence type="ECO:0000256" key="1">
    <source>
        <dbReference type="ARBA" id="ARBA00000085"/>
    </source>
</evidence>
<keyword evidence="7" id="KW-0067">ATP-binding</keyword>
<organism evidence="13 14">
    <name type="scientific">Desertihabitans brevis</name>
    <dbReference type="NCBI Taxonomy" id="2268447"/>
    <lineage>
        <taxon>Bacteria</taxon>
        <taxon>Bacillati</taxon>
        <taxon>Actinomycetota</taxon>
        <taxon>Actinomycetes</taxon>
        <taxon>Propionibacteriales</taxon>
        <taxon>Propionibacteriaceae</taxon>
        <taxon>Desertihabitans</taxon>
    </lineage>
</organism>
<dbReference type="SUPFAM" id="SSF55874">
    <property type="entry name" value="ATPase domain of HSP90 chaperone/DNA topoisomerase II/histidine kinase"/>
    <property type="match status" value="1"/>
</dbReference>
<feature type="transmembrane region" description="Helical" evidence="9">
    <location>
        <begin position="103"/>
        <end position="121"/>
    </location>
</feature>
<dbReference type="RefSeq" id="WP_114127887.1">
    <property type="nucleotide sequence ID" value="NZ_QOUI01000012.1"/>
</dbReference>
<feature type="transmembrane region" description="Helical" evidence="9">
    <location>
        <begin position="65"/>
        <end position="83"/>
    </location>
</feature>
<protein>
    <recommendedName>
        <fullName evidence="2">histidine kinase</fullName>
        <ecNumber evidence="2">2.7.13.3</ecNumber>
    </recommendedName>
</protein>
<dbReference type="CDD" id="cd16917">
    <property type="entry name" value="HATPase_UhpB-NarQ-NarX-like"/>
    <property type="match status" value="1"/>
</dbReference>
<dbReference type="InterPro" id="IPR011712">
    <property type="entry name" value="Sig_transdc_His_kin_sub3_dim/P"/>
</dbReference>
<reference evidence="13 14" key="1">
    <citation type="submission" date="2018-07" db="EMBL/GenBank/DDBJ databases">
        <title>Desertimonas flava gen. nov. sp. nov.</title>
        <authorList>
            <person name="Liu S."/>
        </authorList>
    </citation>
    <scope>NUCLEOTIDE SEQUENCE [LARGE SCALE GENOMIC DNA]</scope>
    <source>
        <strain evidence="13 14">16Sb5-5</strain>
    </source>
</reference>